<comment type="caution">
    <text evidence="3">The sequence shown here is derived from an EMBL/GenBank/DDBJ whole genome shotgun (WGS) entry which is preliminary data.</text>
</comment>
<protein>
    <submittedName>
        <fullName evidence="3">Peroxiredoxin bcp</fullName>
        <ecNumber evidence="3">1.11.1.24</ecNumber>
    </submittedName>
</protein>
<evidence type="ECO:0000259" key="2">
    <source>
        <dbReference type="Pfam" id="PF00578"/>
    </source>
</evidence>
<proteinExistence type="predicted"/>
<evidence type="ECO:0000256" key="1">
    <source>
        <dbReference type="ARBA" id="ARBA00023157"/>
    </source>
</evidence>
<dbReference type="Gene3D" id="3.40.30.10">
    <property type="entry name" value="Glutaredoxin"/>
    <property type="match status" value="1"/>
</dbReference>
<dbReference type="GO" id="GO:0140824">
    <property type="term" value="F:thioredoxin-dependent peroxiredoxin activity"/>
    <property type="evidence" value="ECO:0007669"/>
    <property type="project" value="UniProtKB-EC"/>
</dbReference>
<evidence type="ECO:0000313" key="3">
    <source>
        <dbReference type="EMBL" id="MCI0182978.1"/>
    </source>
</evidence>
<dbReference type="EMBL" id="JALBUF010000002">
    <property type="protein sequence ID" value="MCI0182978.1"/>
    <property type="molecule type" value="Genomic_DNA"/>
</dbReference>
<dbReference type="SUPFAM" id="SSF52833">
    <property type="entry name" value="Thioredoxin-like"/>
    <property type="match status" value="1"/>
</dbReference>
<accession>A0A9X2ABG8</accession>
<keyword evidence="1" id="KW-1015">Disulfide bond</keyword>
<name>A0A9X2ABG8_9BACL</name>
<dbReference type="InterPro" id="IPR000866">
    <property type="entry name" value="AhpC/TSA"/>
</dbReference>
<feature type="domain" description="Alkyl hydroperoxide reductase subunit C/ Thiol specific antioxidant" evidence="2">
    <location>
        <begin position="5"/>
        <end position="44"/>
    </location>
</feature>
<keyword evidence="3" id="KW-0575">Peroxidase</keyword>
<keyword evidence="4" id="KW-1185">Reference proteome</keyword>
<reference evidence="3" key="1">
    <citation type="submission" date="2022-03" db="EMBL/GenBank/DDBJ databases">
        <title>Draft Genome Sequence of Firmicute Strain S0AB, a Heterotrophic Iron/Sulfur-Oxidizing Extreme Acidophile.</title>
        <authorList>
            <person name="Vergara E."/>
            <person name="Pakostova E."/>
            <person name="Johnson D.B."/>
            <person name="Holmes D.S."/>
        </authorList>
    </citation>
    <scope>NUCLEOTIDE SEQUENCE</scope>
    <source>
        <strain evidence="3">S0AB</strain>
    </source>
</reference>
<dbReference type="InterPro" id="IPR036249">
    <property type="entry name" value="Thioredoxin-like_sf"/>
</dbReference>
<keyword evidence="3" id="KW-0560">Oxidoreductase</keyword>
<dbReference type="Proteomes" id="UP001139263">
    <property type="component" value="Unassembled WGS sequence"/>
</dbReference>
<gene>
    <name evidence="3" type="primary">bcp_1</name>
    <name evidence="3" type="ORF">MM817_01247</name>
</gene>
<dbReference type="Pfam" id="PF00578">
    <property type="entry name" value="AhpC-TSA"/>
    <property type="match status" value="1"/>
</dbReference>
<evidence type="ECO:0000313" key="4">
    <source>
        <dbReference type="Proteomes" id="UP001139263"/>
    </source>
</evidence>
<organism evidence="3 4">
    <name type="scientific">Sulfoacidibacillus ferrooxidans</name>
    <dbReference type="NCBI Taxonomy" id="2005001"/>
    <lineage>
        <taxon>Bacteria</taxon>
        <taxon>Bacillati</taxon>
        <taxon>Bacillota</taxon>
        <taxon>Bacilli</taxon>
        <taxon>Bacillales</taxon>
        <taxon>Alicyclobacillaceae</taxon>
        <taxon>Sulfoacidibacillus</taxon>
    </lineage>
</organism>
<sequence length="44" mass="4716">MEIQVGQVAPDFTLDATGGQTIQLSAQKGHPVVLFFYPKDLTPG</sequence>
<dbReference type="EC" id="1.11.1.24" evidence="3"/>
<dbReference type="AlphaFoldDB" id="A0A9X2ABG8"/>